<protein>
    <submittedName>
        <fullName evidence="1">Uncharacterized protein</fullName>
    </submittedName>
</protein>
<proteinExistence type="predicted"/>
<gene>
    <name evidence="1" type="ORF">VHEMI08940</name>
</gene>
<dbReference type="Proteomes" id="UP000039046">
    <property type="component" value="Unassembled WGS sequence"/>
</dbReference>
<dbReference type="EMBL" id="CDHN01000005">
    <property type="protein sequence ID" value="CEJ93347.1"/>
    <property type="molecule type" value="Genomic_DNA"/>
</dbReference>
<name>A0A0A1TQL4_9HYPO</name>
<organism evidence="1 2">
    <name type="scientific">[Torrubiella] hemipterigena</name>
    <dbReference type="NCBI Taxonomy" id="1531966"/>
    <lineage>
        <taxon>Eukaryota</taxon>
        <taxon>Fungi</taxon>
        <taxon>Dikarya</taxon>
        <taxon>Ascomycota</taxon>
        <taxon>Pezizomycotina</taxon>
        <taxon>Sordariomycetes</taxon>
        <taxon>Hypocreomycetidae</taxon>
        <taxon>Hypocreales</taxon>
        <taxon>Clavicipitaceae</taxon>
        <taxon>Clavicipitaceae incertae sedis</taxon>
        <taxon>'Torrubiella' clade</taxon>
    </lineage>
</organism>
<evidence type="ECO:0000313" key="1">
    <source>
        <dbReference type="EMBL" id="CEJ93347.1"/>
    </source>
</evidence>
<dbReference type="HOGENOM" id="CLU_1143233_0_0_1"/>
<keyword evidence="2" id="KW-1185">Reference proteome</keyword>
<dbReference type="AlphaFoldDB" id="A0A0A1TQL4"/>
<evidence type="ECO:0000313" key="2">
    <source>
        <dbReference type="Proteomes" id="UP000039046"/>
    </source>
</evidence>
<reference evidence="1 2" key="1">
    <citation type="journal article" date="2015" name="Genome Announc.">
        <title>Draft Genome Sequence and Gene Annotation of the Entomopathogenic Fungus Verticillium hemipterigenum.</title>
        <authorList>
            <person name="Horn F."/>
            <person name="Habel A."/>
            <person name="Scharf D.H."/>
            <person name="Dworschak J."/>
            <person name="Brakhage A.A."/>
            <person name="Guthke R."/>
            <person name="Hertweck C."/>
            <person name="Linde J."/>
        </authorList>
    </citation>
    <scope>NUCLEOTIDE SEQUENCE [LARGE SCALE GENOMIC DNA]</scope>
</reference>
<accession>A0A0A1TQL4</accession>
<sequence length="243" mass="27772">MCSWQHRPALCVPRHIGDNNKNSVIASSFTQCGLRNMPKAYQCLYLCQKITSPKYPVITAVCRQSRIFALGQGRINFIGLEVFNGLVSYSLRLTRWSTAVIFWALILTLGEVLDVENDGHLEFPMWLHDVIYLTRTSNLELCLEWNRMDEWRFSGGWNVPENNVQAAFMAEFALITSKMTIAMVTRILTIHVTQQQAALSGLFGRLGEEPCQLVSVSDIEGLLKYYDFWYPTIPRGTKKKVLK</sequence>
<dbReference type="OrthoDB" id="3540486at2759"/>